<evidence type="ECO:0000313" key="1">
    <source>
        <dbReference type="EMBL" id="SEW40773.1"/>
    </source>
</evidence>
<dbReference type="EMBL" id="FOIU01000002">
    <property type="protein sequence ID" value="SEW40773.1"/>
    <property type="molecule type" value="Genomic_DNA"/>
</dbReference>
<sequence>MNFEIKKYTQEYFDDWNKFIKESKNGLFFFDRDFMEYHSDRFQDHSLLIFNNNKIAAVFPANESGKEIISHGGLTFGSLVLSHYVKASEVLEIFEEIKKYYQKLSFHEIIYKAVPHIFHKYPSEEDLYALFRSQASLFRRDISSVIDLSSPIRFSETKRQLVRKCEEKQIIVSENENFEEYWTLLSEVLQKFDTKPVHTVTEISLLKEKFPENIRLFEARKDNILFAGIVIFDFENVVHTQYMAASQEGRKLGALDFINHTLLHKFEDRKYYSFGISTENQGTFLNEGLIQQKENMGARGIALDFYSIKL</sequence>
<dbReference type="STRING" id="356305.SAMN05421841_2737"/>
<dbReference type="RefSeq" id="WP_089793460.1">
    <property type="nucleotide sequence ID" value="NZ_FOIU01000002.1"/>
</dbReference>
<organism evidence="1 2">
    <name type="scientific">Chryseobacterium wanjuense</name>
    <dbReference type="NCBI Taxonomy" id="356305"/>
    <lineage>
        <taxon>Bacteria</taxon>
        <taxon>Pseudomonadati</taxon>
        <taxon>Bacteroidota</taxon>
        <taxon>Flavobacteriia</taxon>
        <taxon>Flavobacteriales</taxon>
        <taxon>Weeksellaceae</taxon>
        <taxon>Chryseobacterium group</taxon>
        <taxon>Chryseobacterium</taxon>
    </lineage>
</organism>
<reference evidence="2" key="1">
    <citation type="submission" date="2016-10" db="EMBL/GenBank/DDBJ databases">
        <authorList>
            <person name="Varghese N."/>
            <person name="Submissions S."/>
        </authorList>
    </citation>
    <scope>NUCLEOTIDE SEQUENCE [LARGE SCALE GENOMIC DNA]</scope>
    <source>
        <strain evidence="2">DSM 17724</strain>
    </source>
</reference>
<accession>A0A1I0RIU1</accession>
<dbReference type="InterPro" id="IPR016181">
    <property type="entry name" value="Acyl_CoA_acyltransferase"/>
</dbReference>
<name>A0A1I0RIU1_9FLAO</name>
<dbReference type="OrthoDB" id="9808687at2"/>
<evidence type="ECO:0000313" key="2">
    <source>
        <dbReference type="Proteomes" id="UP000199469"/>
    </source>
</evidence>
<dbReference type="Proteomes" id="UP000199469">
    <property type="component" value="Unassembled WGS sequence"/>
</dbReference>
<keyword evidence="2" id="KW-1185">Reference proteome</keyword>
<gene>
    <name evidence="1" type="ORF">SAMN05421841_2737</name>
</gene>
<evidence type="ECO:0008006" key="3">
    <source>
        <dbReference type="Google" id="ProtNLM"/>
    </source>
</evidence>
<dbReference type="SUPFAM" id="SSF55729">
    <property type="entry name" value="Acyl-CoA N-acyltransferases (Nat)"/>
    <property type="match status" value="1"/>
</dbReference>
<dbReference type="AlphaFoldDB" id="A0A1I0RIU1"/>
<proteinExistence type="predicted"/>
<dbReference type="Gene3D" id="3.40.630.30">
    <property type="match status" value="1"/>
</dbReference>
<protein>
    <recommendedName>
        <fullName evidence="3">Acetyltransferase (GNAT) domain-containing protein</fullName>
    </recommendedName>
</protein>